<evidence type="ECO:0000256" key="7">
    <source>
        <dbReference type="ARBA" id="ARBA00025705"/>
    </source>
</evidence>
<comment type="similarity">
    <text evidence="1 8">Belongs to the precorrin methyltransferase family.</text>
</comment>
<evidence type="ECO:0000259" key="9">
    <source>
        <dbReference type="Pfam" id="PF00590"/>
    </source>
</evidence>
<accession>A0A4V3AA16</accession>
<dbReference type="FunFam" id="3.40.1010.10:FF:000001">
    <property type="entry name" value="Siroheme synthase"/>
    <property type="match status" value="1"/>
</dbReference>
<dbReference type="AlphaFoldDB" id="A0A4V3AA16"/>
<dbReference type="EC" id="2.1.1.107" evidence="2"/>
<dbReference type="InterPro" id="IPR014777">
    <property type="entry name" value="4pyrrole_Mease_sub1"/>
</dbReference>
<reference evidence="10 11" key="1">
    <citation type="journal article" date="2016" name="J. Microbiol.">
        <title>Dankookia rubra gen. nov., sp. nov., an alphaproteobacterium isolated from sediment of a shallow stream.</title>
        <authorList>
            <person name="Kim W.H."/>
            <person name="Kim D.H."/>
            <person name="Kang K."/>
            <person name="Ahn T.Y."/>
        </authorList>
    </citation>
    <scope>NUCLEOTIDE SEQUENCE [LARGE SCALE GENOMIC DNA]</scope>
    <source>
        <strain evidence="10 11">JCM30602</strain>
    </source>
</reference>
<evidence type="ECO:0000256" key="4">
    <source>
        <dbReference type="ARBA" id="ARBA00022679"/>
    </source>
</evidence>
<feature type="domain" description="Tetrapyrrole methylase" evidence="9">
    <location>
        <begin position="113"/>
        <end position="322"/>
    </location>
</feature>
<dbReference type="NCBIfam" id="NF004790">
    <property type="entry name" value="PRK06136.1"/>
    <property type="match status" value="1"/>
</dbReference>
<dbReference type="Gene3D" id="3.40.50.720">
    <property type="entry name" value="NAD(P)-binding Rossmann-like Domain"/>
    <property type="match status" value="1"/>
</dbReference>
<gene>
    <name evidence="10" type="primary">cobA</name>
    <name evidence="10" type="ORF">E2C06_17280</name>
</gene>
<sequence length="359" mass="36901">MPRPDAMATFTVSLDLTDAPVLLVGGDRTTAESLLAAGALLRVVDPAPDLAPADRLSLHRRGFLPGDLDGVRLCVVALDGAAGDAVTDSARARGVLVNAVAAPAPAARGHASLVGAGPGDPELLTVKAVRALRSADVVLYDKLIDPRVLDLAPARARRIDVGKRCGRHAMSQAAINRLLVEQVRRGGHVVRLKGGDPFVFGRGGEELEALREAGAAVEVVPGITAALAAAARLRMPLTHRGTSRSLHLITAHGRDAEGVPQHDWRALAAAGGTLAVYMGARTLPKVAEALLAAGMPAATPAIAVENATLPNERRIRRTLADIAAAVAEAGVEGPTLTLIGGVAALAEDTALPQPERDAA</sequence>
<evidence type="ECO:0000256" key="8">
    <source>
        <dbReference type="RuleBase" id="RU003960"/>
    </source>
</evidence>
<dbReference type="GO" id="GO:0004851">
    <property type="term" value="F:uroporphyrin-III C-methyltransferase activity"/>
    <property type="evidence" value="ECO:0007669"/>
    <property type="project" value="UniProtKB-EC"/>
</dbReference>
<evidence type="ECO:0000256" key="6">
    <source>
        <dbReference type="ARBA" id="ARBA00023244"/>
    </source>
</evidence>
<dbReference type="Gene3D" id="3.30.950.10">
    <property type="entry name" value="Methyltransferase, Cobalt-precorrin-4 Transmethylase, Domain 2"/>
    <property type="match status" value="1"/>
</dbReference>
<dbReference type="InterPro" id="IPR050161">
    <property type="entry name" value="Siro_Cobalamin_biosynth"/>
</dbReference>
<dbReference type="InterPro" id="IPR006366">
    <property type="entry name" value="CobA/CysG_C"/>
</dbReference>
<dbReference type="InterPro" id="IPR035996">
    <property type="entry name" value="4pyrrol_Methylase_sf"/>
</dbReference>
<evidence type="ECO:0000256" key="3">
    <source>
        <dbReference type="ARBA" id="ARBA00022603"/>
    </source>
</evidence>
<dbReference type="Pfam" id="PF13241">
    <property type="entry name" value="NAD_binding_7"/>
    <property type="match status" value="1"/>
</dbReference>
<dbReference type="Proteomes" id="UP000295096">
    <property type="component" value="Unassembled WGS sequence"/>
</dbReference>
<dbReference type="PANTHER" id="PTHR45790:SF3">
    <property type="entry name" value="S-ADENOSYL-L-METHIONINE-DEPENDENT UROPORPHYRINOGEN III METHYLTRANSFERASE, CHLOROPLASTIC"/>
    <property type="match status" value="1"/>
</dbReference>
<dbReference type="PANTHER" id="PTHR45790">
    <property type="entry name" value="SIROHEME SYNTHASE-RELATED"/>
    <property type="match status" value="1"/>
</dbReference>
<name>A0A4V3AA16_9PROT</name>
<dbReference type="InterPro" id="IPR000878">
    <property type="entry name" value="4pyrrol_Mease"/>
</dbReference>
<evidence type="ECO:0000256" key="2">
    <source>
        <dbReference type="ARBA" id="ARBA00012162"/>
    </source>
</evidence>
<dbReference type="Gene3D" id="3.40.1010.10">
    <property type="entry name" value="Cobalt-precorrin-4 Transmethylase, Domain 1"/>
    <property type="match status" value="1"/>
</dbReference>
<proteinExistence type="inferred from homology"/>
<protein>
    <recommendedName>
        <fullName evidence="2">uroporphyrinogen-III C-methyltransferase</fullName>
        <ecNumber evidence="2">2.1.1.107</ecNumber>
    </recommendedName>
</protein>
<evidence type="ECO:0000313" key="11">
    <source>
        <dbReference type="Proteomes" id="UP000295096"/>
    </source>
</evidence>
<keyword evidence="11" id="KW-1185">Reference proteome</keyword>
<comment type="caution">
    <text evidence="10">The sequence shown here is derived from an EMBL/GenBank/DDBJ whole genome shotgun (WGS) entry which is preliminary data.</text>
</comment>
<evidence type="ECO:0000256" key="5">
    <source>
        <dbReference type="ARBA" id="ARBA00022691"/>
    </source>
</evidence>
<dbReference type="NCBIfam" id="TIGR01469">
    <property type="entry name" value="cobA_cysG_Cterm"/>
    <property type="match status" value="1"/>
</dbReference>
<dbReference type="InterPro" id="IPR003043">
    <property type="entry name" value="Uropor_MeTrfase_CS"/>
</dbReference>
<dbReference type="GO" id="GO:0032259">
    <property type="term" value="P:methylation"/>
    <property type="evidence" value="ECO:0007669"/>
    <property type="project" value="UniProtKB-KW"/>
</dbReference>
<keyword evidence="3 8" id="KW-0489">Methyltransferase</keyword>
<dbReference type="GO" id="GO:0019354">
    <property type="term" value="P:siroheme biosynthetic process"/>
    <property type="evidence" value="ECO:0007669"/>
    <property type="project" value="UniProtKB-UniPathway"/>
</dbReference>
<dbReference type="SUPFAM" id="SSF53790">
    <property type="entry name" value="Tetrapyrrole methylase"/>
    <property type="match status" value="1"/>
</dbReference>
<evidence type="ECO:0000313" key="10">
    <source>
        <dbReference type="EMBL" id="TDH61405.1"/>
    </source>
</evidence>
<dbReference type="PROSITE" id="PS00839">
    <property type="entry name" value="SUMT_1"/>
    <property type="match status" value="1"/>
</dbReference>
<organism evidence="10 11">
    <name type="scientific">Dankookia rubra</name>
    <dbReference type="NCBI Taxonomy" id="1442381"/>
    <lineage>
        <taxon>Bacteria</taxon>
        <taxon>Pseudomonadati</taxon>
        <taxon>Pseudomonadota</taxon>
        <taxon>Alphaproteobacteria</taxon>
        <taxon>Acetobacterales</taxon>
        <taxon>Roseomonadaceae</taxon>
        <taxon>Dankookia</taxon>
    </lineage>
</organism>
<dbReference type="OrthoDB" id="9815856at2"/>
<dbReference type="InterPro" id="IPR014776">
    <property type="entry name" value="4pyrrole_Mease_sub2"/>
</dbReference>
<keyword evidence="5" id="KW-0949">S-adenosyl-L-methionine</keyword>
<keyword evidence="6" id="KW-0627">Porphyrin biosynthesis</keyword>
<keyword evidence="4 8" id="KW-0808">Transferase</keyword>
<dbReference type="Pfam" id="PF00590">
    <property type="entry name" value="TP_methylase"/>
    <property type="match status" value="1"/>
</dbReference>
<dbReference type="UniPathway" id="UPA00262">
    <property type="reaction ID" value="UER00211"/>
</dbReference>
<dbReference type="CDD" id="cd11642">
    <property type="entry name" value="SUMT"/>
    <property type="match status" value="1"/>
</dbReference>
<comment type="pathway">
    <text evidence="7">Porphyrin-containing compound metabolism; siroheme biosynthesis; precorrin-2 from uroporphyrinogen III: step 1/1.</text>
</comment>
<dbReference type="PROSITE" id="PS00840">
    <property type="entry name" value="SUMT_2"/>
    <property type="match status" value="1"/>
</dbReference>
<evidence type="ECO:0000256" key="1">
    <source>
        <dbReference type="ARBA" id="ARBA00005879"/>
    </source>
</evidence>
<dbReference type="EMBL" id="SMSJ01000022">
    <property type="protein sequence ID" value="TDH61405.1"/>
    <property type="molecule type" value="Genomic_DNA"/>
</dbReference>